<dbReference type="GO" id="GO:0032008">
    <property type="term" value="P:positive regulation of TOR signaling"/>
    <property type="evidence" value="ECO:0007669"/>
    <property type="project" value="InterPro"/>
</dbReference>
<organism evidence="12 13">
    <name type="scientific">Neocallimastix californiae</name>
    <dbReference type="NCBI Taxonomy" id="1754190"/>
    <lineage>
        <taxon>Eukaryota</taxon>
        <taxon>Fungi</taxon>
        <taxon>Fungi incertae sedis</taxon>
        <taxon>Chytridiomycota</taxon>
        <taxon>Chytridiomycota incertae sedis</taxon>
        <taxon>Neocallimastigomycetes</taxon>
        <taxon>Neocallimastigales</taxon>
        <taxon>Neocallimastigaceae</taxon>
        <taxon>Neocallimastix</taxon>
    </lineage>
</organism>
<protein>
    <recommendedName>
        <fullName evidence="4">Ragulator complex protein LAMTOR1</fullName>
    </recommendedName>
    <alternativeName>
        <fullName evidence="11">Late endosomal/lysosomal adaptor and MAPK and MTOR activator 1</fullName>
    </alternativeName>
</protein>
<name>A0A1Y2F5E0_9FUNG</name>
<dbReference type="GO" id="GO:0016197">
    <property type="term" value="P:endosomal transport"/>
    <property type="evidence" value="ECO:0007669"/>
    <property type="project" value="InterPro"/>
</dbReference>
<dbReference type="Pfam" id="PF15454">
    <property type="entry name" value="LAMTOR"/>
    <property type="match status" value="1"/>
</dbReference>
<keyword evidence="7" id="KW-0472">Membrane</keyword>
<dbReference type="GO" id="GO:0071230">
    <property type="term" value="P:cellular response to amino acid stimulus"/>
    <property type="evidence" value="ECO:0007669"/>
    <property type="project" value="InterPro"/>
</dbReference>
<dbReference type="Proteomes" id="UP000193920">
    <property type="component" value="Unassembled WGS sequence"/>
</dbReference>
<evidence type="ECO:0000256" key="9">
    <source>
        <dbReference type="ARBA" id="ARBA00023228"/>
    </source>
</evidence>
<proteinExistence type="inferred from homology"/>
<evidence type="ECO:0000256" key="11">
    <source>
        <dbReference type="ARBA" id="ARBA00032695"/>
    </source>
</evidence>
<dbReference type="GO" id="GO:0043410">
    <property type="term" value="P:positive regulation of MAPK cascade"/>
    <property type="evidence" value="ECO:0007669"/>
    <property type="project" value="InterPro"/>
</dbReference>
<dbReference type="EMBL" id="MCOG01000015">
    <property type="protein sequence ID" value="ORY79138.1"/>
    <property type="molecule type" value="Genomic_DNA"/>
</dbReference>
<evidence type="ECO:0000256" key="8">
    <source>
        <dbReference type="ARBA" id="ARBA00023139"/>
    </source>
</evidence>
<evidence type="ECO:0000256" key="1">
    <source>
        <dbReference type="ARBA" id="ARBA00004577"/>
    </source>
</evidence>
<evidence type="ECO:0000313" key="13">
    <source>
        <dbReference type="Proteomes" id="UP000193920"/>
    </source>
</evidence>
<sequence length="164" mass="19126">MGCCSSTCVDDDFIEPNERTRLLSNDENLNEDSNQNFHMISQLREQEKLKQIVQKTAENLIDISNIRTFDRLQQQDIIERTREYQEIIMECESQNEIKEKINKLPMISNNNKNFFENINGFASLVSSSIKNEEKSQLSNIINEIQDSLNEIKVEDVGEFIIAFE</sequence>
<evidence type="ECO:0000256" key="5">
    <source>
        <dbReference type="ARBA" id="ARBA00022707"/>
    </source>
</evidence>
<evidence type="ECO:0000256" key="2">
    <source>
        <dbReference type="ARBA" id="ARBA00004656"/>
    </source>
</evidence>
<dbReference type="AlphaFoldDB" id="A0A1Y2F5E0"/>
<keyword evidence="8" id="KW-0564">Palmitate</keyword>
<gene>
    <name evidence="12" type="ORF">LY90DRAFT_500745</name>
</gene>
<evidence type="ECO:0000256" key="4">
    <source>
        <dbReference type="ARBA" id="ARBA00016099"/>
    </source>
</evidence>
<dbReference type="PANTHER" id="PTHR13401:SF2">
    <property type="entry name" value="RAGULATOR COMPLEX PROTEIN LAMTOR1"/>
    <property type="match status" value="1"/>
</dbReference>
<dbReference type="GO" id="GO:0005085">
    <property type="term" value="F:guanyl-nucleotide exchange factor activity"/>
    <property type="evidence" value="ECO:0007669"/>
    <property type="project" value="TreeGrafter"/>
</dbReference>
<dbReference type="GO" id="GO:0031902">
    <property type="term" value="C:late endosome membrane"/>
    <property type="evidence" value="ECO:0007669"/>
    <property type="project" value="UniProtKB-SubCell"/>
</dbReference>
<dbReference type="InterPro" id="IPR028209">
    <property type="entry name" value="LAMTOR1/MEH1"/>
</dbReference>
<evidence type="ECO:0000256" key="6">
    <source>
        <dbReference type="ARBA" id="ARBA00022753"/>
    </source>
</evidence>
<dbReference type="GO" id="GO:0001919">
    <property type="term" value="P:regulation of receptor recycling"/>
    <property type="evidence" value="ECO:0007669"/>
    <property type="project" value="InterPro"/>
</dbReference>
<dbReference type="GO" id="GO:0071986">
    <property type="term" value="C:Ragulator complex"/>
    <property type="evidence" value="ECO:0007669"/>
    <property type="project" value="InterPro"/>
</dbReference>
<dbReference type="GO" id="GO:0045121">
    <property type="term" value="C:membrane raft"/>
    <property type="evidence" value="ECO:0007669"/>
    <property type="project" value="InterPro"/>
</dbReference>
<dbReference type="SMART" id="SM01262">
    <property type="entry name" value="LAMTOR"/>
    <property type="match status" value="1"/>
</dbReference>
<dbReference type="OrthoDB" id="5562028at2759"/>
<keyword evidence="6" id="KW-0967">Endosome</keyword>
<keyword evidence="13" id="KW-1185">Reference proteome</keyword>
<evidence type="ECO:0000313" key="12">
    <source>
        <dbReference type="EMBL" id="ORY79138.1"/>
    </source>
</evidence>
<evidence type="ECO:0000256" key="3">
    <source>
        <dbReference type="ARBA" id="ARBA00010861"/>
    </source>
</evidence>
<keyword evidence="9" id="KW-0458">Lysosome</keyword>
<evidence type="ECO:0000256" key="10">
    <source>
        <dbReference type="ARBA" id="ARBA00023288"/>
    </source>
</evidence>
<comment type="subcellular location">
    <subcellularLocation>
        <location evidence="1">Late endosome membrane</location>
        <topology evidence="1">Lipid-anchor</topology>
        <orientation evidence="1">Cytoplasmic side</orientation>
    </subcellularLocation>
    <subcellularLocation>
        <location evidence="2">Lysosome membrane</location>
    </subcellularLocation>
</comment>
<evidence type="ECO:0000256" key="7">
    <source>
        <dbReference type="ARBA" id="ARBA00023136"/>
    </source>
</evidence>
<dbReference type="PANTHER" id="PTHR13401">
    <property type="entry name" value="RAGULATOR COMPLEX PROTEIN LAMTOR1"/>
    <property type="match status" value="1"/>
</dbReference>
<comment type="caution">
    <text evidence="12">The sequence shown here is derived from an EMBL/GenBank/DDBJ whole genome shotgun (WGS) entry which is preliminary data.</text>
</comment>
<keyword evidence="5" id="KW-0519">Myristate</keyword>
<reference evidence="12 13" key="1">
    <citation type="submission" date="2016-08" db="EMBL/GenBank/DDBJ databases">
        <title>A Parts List for Fungal Cellulosomes Revealed by Comparative Genomics.</title>
        <authorList>
            <consortium name="DOE Joint Genome Institute"/>
            <person name="Haitjema C.H."/>
            <person name="Gilmore S.P."/>
            <person name="Henske J.K."/>
            <person name="Solomon K.V."/>
            <person name="De Groot R."/>
            <person name="Kuo A."/>
            <person name="Mondo S.J."/>
            <person name="Salamov A.A."/>
            <person name="Labutti K."/>
            <person name="Zhao Z."/>
            <person name="Chiniquy J."/>
            <person name="Barry K."/>
            <person name="Brewer H.M."/>
            <person name="Purvine S.O."/>
            <person name="Wright A.T."/>
            <person name="Boxma B."/>
            <person name="Van Alen T."/>
            <person name="Hackstein J.H."/>
            <person name="Baker S.E."/>
            <person name="Grigoriev I.V."/>
            <person name="O'Malley M.A."/>
        </authorList>
    </citation>
    <scope>NUCLEOTIDE SEQUENCE [LARGE SCALE GENOMIC DNA]</scope>
    <source>
        <strain evidence="12 13">G1</strain>
    </source>
</reference>
<dbReference type="GO" id="GO:0060090">
    <property type="term" value="F:molecular adaptor activity"/>
    <property type="evidence" value="ECO:0007669"/>
    <property type="project" value="TreeGrafter"/>
</dbReference>
<keyword evidence="10" id="KW-0449">Lipoprotein</keyword>
<comment type="similarity">
    <text evidence="3">Belongs to the LAMTOR1 family.</text>
</comment>
<accession>A0A1Y2F5E0</accession>